<evidence type="ECO:0000256" key="3">
    <source>
        <dbReference type="ARBA" id="ARBA00023237"/>
    </source>
</evidence>
<dbReference type="Gene3D" id="2.40.170.20">
    <property type="entry name" value="TonB-dependent receptor, beta-barrel domain"/>
    <property type="match status" value="1"/>
</dbReference>
<evidence type="ECO:0000313" key="5">
    <source>
        <dbReference type="EMBL" id="OJX58635.1"/>
    </source>
</evidence>
<organism evidence="5 6">
    <name type="scientific">Candidatus Kapaibacterium thiocyanatum</name>
    <dbReference type="NCBI Taxonomy" id="1895771"/>
    <lineage>
        <taxon>Bacteria</taxon>
        <taxon>Pseudomonadati</taxon>
        <taxon>Candidatus Kapaibacteriota</taxon>
        <taxon>Candidatus Kapaibacteriia</taxon>
        <taxon>Candidatus Kapaibacteriales</taxon>
        <taxon>Candidatus Kapaibacteriaceae</taxon>
        <taxon>Candidatus Kapaibacterium</taxon>
    </lineage>
</organism>
<reference evidence="5 6" key="1">
    <citation type="submission" date="2016-09" db="EMBL/GenBank/DDBJ databases">
        <title>Genome-resolved meta-omics ties microbial dynamics to process performance in biotechnology for thiocyanate degradation.</title>
        <authorList>
            <person name="Kantor R.S."/>
            <person name="Huddy R.J."/>
            <person name="Iyer R."/>
            <person name="Thomas B.C."/>
            <person name="Brown C.T."/>
            <person name="Anantharaman K."/>
            <person name="Tringe S."/>
            <person name="Hettich R.L."/>
            <person name="Harrison S.T."/>
            <person name="Banfield J.F."/>
        </authorList>
    </citation>
    <scope>NUCLEOTIDE SEQUENCE [LARGE SCALE GENOMIC DNA]</scope>
    <source>
        <strain evidence="5">59-99</strain>
    </source>
</reference>
<dbReference type="EMBL" id="MKVH01000017">
    <property type="protein sequence ID" value="OJX58635.1"/>
    <property type="molecule type" value="Genomic_DNA"/>
</dbReference>
<proteinExistence type="predicted"/>
<feature type="chain" id="PRO_5012544510" evidence="4">
    <location>
        <begin position="29"/>
        <end position="544"/>
    </location>
</feature>
<keyword evidence="4" id="KW-0732">Signal</keyword>
<protein>
    <submittedName>
        <fullName evidence="5">Uncharacterized protein</fullName>
    </submittedName>
</protein>
<sequence length="544" mass="59097">MKPIAVLPVIRRSIVIAGLCVVPVIAFAQQQPQQPQQPVPPPNSPLELPEFIVTGKEHVDIPGSAKQAPARPPMLPKKRLDTLNTLEKQPAPSMPARSLPVLKRTTLLWPGYVQAELGQYVTPDVRAGYSFETGGYRIDLAGGAELSSGHLDNAGYGKYDIRALSTYVAPEKFIFFGGSTTEVDLKYSTKSYKQFALAAAPERSTTALHAGLGVQGRHEGFVYDAGASWTTTSLDVPVRLVRDNVLRGHARIENQWRSFDVGAMADLNVRTYAGQDYPFIMASGYGRWVSDLMRITGGIGFQTARSTAGDDRFGLLIKGGVELFLGPDLTLQATAKSGLRPVGFADLLDRNPYLNDSIVLDASYDIVDLDGMLLFHPTTRLSIGAGIRLRQTDRMPVWVGATNATFALAYESVTTIQIPGQMRWIPGGRDAVTADVAITNATLSGGRAQPYVPAITASASYDHSFSSQLLTQVHVVYIGDRWADLANTIQLSGYVDLRLGAKYAVSNALTVQLRAHNLLGSSIVLWEGYRERGIFVSGGITWKF</sequence>
<evidence type="ECO:0000313" key="6">
    <source>
        <dbReference type="Proteomes" id="UP000184233"/>
    </source>
</evidence>
<dbReference type="GO" id="GO:0009279">
    <property type="term" value="C:cell outer membrane"/>
    <property type="evidence" value="ECO:0007669"/>
    <property type="project" value="UniProtKB-SubCell"/>
</dbReference>
<comment type="subcellular location">
    <subcellularLocation>
        <location evidence="1">Cell outer membrane</location>
    </subcellularLocation>
</comment>
<dbReference type="SUPFAM" id="SSF56935">
    <property type="entry name" value="Porins"/>
    <property type="match status" value="1"/>
</dbReference>
<accession>A0A1M3L129</accession>
<evidence type="ECO:0000256" key="4">
    <source>
        <dbReference type="SAM" id="SignalP"/>
    </source>
</evidence>
<name>A0A1M3L129_9BACT</name>
<evidence type="ECO:0000256" key="2">
    <source>
        <dbReference type="ARBA" id="ARBA00023136"/>
    </source>
</evidence>
<keyword evidence="2" id="KW-0472">Membrane</keyword>
<comment type="caution">
    <text evidence="5">The sequence shown here is derived from an EMBL/GenBank/DDBJ whole genome shotgun (WGS) entry which is preliminary data.</text>
</comment>
<dbReference type="STRING" id="1895771.BGO89_00030"/>
<evidence type="ECO:0000256" key="1">
    <source>
        <dbReference type="ARBA" id="ARBA00004442"/>
    </source>
</evidence>
<feature type="signal peptide" evidence="4">
    <location>
        <begin position="1"/>
        <end position="28"/>
    </location>
</feature>
<dbReference type="AlphaFoldDB" id="A0A1M3L129"/>
<dbReference type="Proteomes" id="UP000184233">
    <property type="component" value="Unassembled WGS sequence"/>
</dbReference>
<dbReference type="InterPro" id="IPR036942">
    <property type="entry name" value="Beta-barrel_TonB_sf"/>
</dbReference>
<keyword evidence="3" id="KW-0998">Cell outer membrane</keyword>
<gene>
    <name evidence="5" type="ORF">BGO89_00030</name>
</gene>